<dbReference type="Proteomes" id="UP000054988">
    <property type="component" value="Unassembled WGS sequence"/>
</dbReference>
<feature type="compositionally biased region" description="Low complexity" evidence="1">
    <location>
        <begin position="1275"/>
        <end position="1290"/>
    </location>
</feature>
<proteinExistence type="predicted"/>
<sequence>MNSEDEIVASLTVRYSSRLPLHLHQFPLLARPLQVPPSAAAAGKRITARIKPNARKLEVHVPADTRPEVWNSQRGRELGAAQQEDDRERNQEEKGKERELEPRLSDIRLGSEQVTQKGVHVLGIVRNGELHLHPISQTHQFRPTLSHLDVLSRKNRRRDDSDSDSDDGPPPDPDEPTPAQVAKKEKKAIAVETREIQVSARKTDDKSGLAQLSTVRREMLAAIRAEEDEEWETLEYSDVTTLDSEEAFECLFSRNVEELAVGLIGCHFWHASLDPSSFLFKLPSSNYSMYASGDTTAEPEELDTFLPSPEQPNNHSGIADAIQIISEVTACQLSSDEERRQRVIEAAGQLILFLNAILALEKDALGSINQYAALVRPHFLRSLFCQRKYFRRMATQELLDGTEDSLKIILCWCDIVLAKVSDIAALLAGDLSQSSESSANSTFLRKQLEHDNLVATSHLPDTWHSIAAVLTDTHYSPAAKRLALRLLFSAFCVGPWLTGTDTWSDPDNISCIELLKSVEQYALQLSVTLGESWSNVLERDQQTFAMLLTLYAASDTECHHVRMDLPLRPRTMGALLDLLHVILEPQGNASANVVPWLSTPLESLDMPQALLLRWKSTVLWCWRTWNDSRLANVDGVVWLTVKWLYHCTDDGFTGEISTLGSIDPNRILSTDPATCCNAILLVLRDIILAVTQTHLPSLQKSSFYVLVARACKRMANLLRETHLTPNFQLSPVLIREVVQCLLSLFAVLHAENEEFITKIKYDALEALTFVDPSVITDALLPIAKDPKILLAEKVEEVMYRTRRSLNRKCFGERQSTDIIKINIEFISFVWHNTGRECLHPQSLAPFISALLDFLRDGEKHSGYSRLFPSIIMCLSVLDLHPSAVIKHGRSTEFWEACVRAPSSNLLIAGSFACYIVGAESLTNPLLCAQASNHLRGTLLLIVRGDFLEKERPFALLVSSLICAALIRLIQESPVTALYLTASPWSTNLLVGLKSLLQDNVQPGCYQWILKERLGPMVSQLLELTMHRQGQCSDTIARPSHYRRRSQSTSTASSHRASTDSSRRANFNSFYSSDSKIIPKRDLEVCKTKRRRRSTLSSAFSSNDGIHDDHEMASDDCIMASAPTSTPAFAATSAEFHLFPYNKNRSRHGSSSTAPAYNPDSHQDAPPSYVELTRLRSNAFWELQRSVMENGIGFVSRMRDYEQSRSRSGAYKKVKDAQKRGRKRSSLILPSRKLAATQNDSDDDVDIQMYSSEISHPFSRAVRGRSSDSEQIRARSAPGSERCSSSCSSLDMSDEEHINDPQYTSTHTLHSQPFPLPNSLPSCVALGSDPSNSSGMALSFPGPVNDQPSSPAILSSRSEKAIAALTLALANGSGGINDYEALRSLQPVLALDDSHIGDMWH</sequence>
<dbReference type="Pfam" id="PF04801">
    <property type="entry name" value="RPC5"/>
    <property type="match status" value="1"/>
</dbReference>
<dbReference type="GO" id="GO:0042797">
    <property type="term" value="P:tRNA transcription by RNA polymerase III"/>
    <property type="evidence" value="ECO:0007669"/>
    <property type="project" value="TreeGrafter"/>
</dbReference>
<dbReference type="PANTHER" id="PTHR12069:SF0">
    <property type="entry name" value="DNA-DIRECTED RNA POLYMERASE III SUBUNIT RPC5"/>
    <property type="match status" value="1"/>
</dbReference>
<evidence type="ECO:0000313" key="3">
    <source>
        <dbReference type="Proteomes" id="UP000054988"/>
    </source>
</evidence>
<organism evidence="2 3">
    <name type="scientific">Moniliophthora roreri</name>
    <name type="common">Frosty pod rot fungus</name>
    <name type="synonym">Monilia roreri</name>
    <dbReference type="NCBI Taxonomy" id="221103"/>
    <lineage>
        <taxon>Eukaryota</taxon>
        <taxon>Fungi</taxon>
        <taxon>Dikarya</taxon>
        <taxon>Basidiomycota</taxon>
        <taxon>Agaricomycotina</taxon>
        <taxon>Agaricomycetes</taxon>
        <taxon>Agaricomycetidae</taxon>
        <taxon>Agaricales</taxon>
        <taxon>Marasmiineae</taxon>
        <taxon>Marasmiaceae</taxon>
        <taxon>Moniliophthora</taxon>
    </lineage>
</organism>
<evidence type="ECO:0000313" key="2">
    <source>
        <dbReference type="EMBL" id="KTB42843.1"/>
    </source>
</evidence>
<reference evidence="2 3" key="1">
    <citation type="submission" date="2015-12" db="EMBL/GenBank/DDBJ databases">
        <title>Draft genome sequence of Moniliophthora roreri, the causal agent of frosty pod rot of cacao.</title>
        <authorList>
            <person name="Aime M.C."/>
            <person name="Diaz-Valderrama J.R."/>
            <person name="Kijpornyongpan T."/>
            <person name="Phillips-Mora W."/>
        </authorList>
    </citation>
    <scope>NUCLEOTIDE SEQUENCE [LARGE SCALE GENOMIC DNA]</scope>
    <source>
        <strain evidence="2 3">MCA 2952</strain>
    </source>
</reference>
<dbReference type="GO" id="GO:0005666">
    <property type="term" value="C:RNA polymerase III complex"/>
    <property type="evidence" value="ECO:0007669"/>
    <property type="project" value="TreeGrafter"/>
</dbReference>
<evidence type="ECO:0000256" key="1">
    <source>
        <dbReference type="SAM" id="MobiDB-lite"/>
    </source>
</evidence>
<feature type="compositionally biased region" description="Basic and acidic residues" evidence="1">
    <location>
        <begin position="84"/>
        <end position="103"/>
    </location>
</feature>
<dbReference type="eggNOG" id="ENOG502SQGJ">
    <property type="taxonomic scope" value="Eukaryota"/>
</dbReference>
<feature type="region of interest" description="Disordered" evidence="1">
    <location>
        <begin position="143"/>
        <end position="185"/>
    </location>
</feature>
<feature type="region of interest" description="Disordered" evidence="1">
    <location>
        <begin position="62"/>
        <end position="103"/>
    </location>
</feature>
<dbReference type="InterPro" id="IPR006886">
    <property type="entry name" value="RNA_pol_III_Rpc5"/>
</dbReference>
<gene>
    <name evidence="2" type="ORF">WG66_4642</name>
</gene>
<name>A0A0W0G2N6_MONRR</name>
<feature type="compositionally biased region" description="Acidic residues" evidence="1">
    <location>
        <begin position="161"/>
        <end position="175"/>
    </location>
</feature>
<feature type="compositionally biased region" description="Low complexity" evidence="1">
    <location>
        <begin position="1046"/>
        <end position="1055"/>
    </location>
</feature>
<accession>A0A0W0G2N6</accession>
<dbReference type="PANTHER" id="PTHR12069">
    <property type="entry name" value="DNA-DIRECTED RNA POLYMERASES III 80 KDA POLYPEPTIDE RNA POLYMERASE III SUBUNIT 5"/>
    <property type="match status" value="1"/>
</dbReference>
<dbReference type="EMBL" id="LATX01001295">
    <property type="protein sequence ID" value="KTB42843.1"/>
    <property type="molecule type" value="Genomic_DNA"/>
</dbReference>
<feature type="region of interest" description="Disordered" evidence="1">
    <location>
        <begin position="1034"/>
        <end position="1064"/>
    </location>
</feature>
<feature type="region of interest" description="Disordered" evidence="1">
    <location>
        <begin position="1144"/>
        <end position="1164"/>
    </location>
</feature>
<feature type="region of interest" description="Disordered" evidence="1">
    <location>
        <begin position="1257"/>
        <end position="1296"/>
    </location>
</feature>
<feature type="region of interest" description="Disordered" evidence="1">
    <location>
        <begin position="1204"/>
        <end position="1225"/>
    </location>
</feature>
<protein>
    <submittedName>
        <fullName evidence="2">Uncharacterized protein</fullName>
    </submittedName>
</protein>
<comment type="caution">
    <text evidence="2">The sequence shown here is derived from an EMBL/GenBank/DDBJ whole genome shotgun (WGS) entry which is preliminary data.</text>
</comment>